<organism evidence="2 3">
    <name type="scientific">Hymenobacter algoricola</name>
    <dbReference type="NCBI Taxonomy" id="486267"/>
    <lineage>
        <taxon>Bacteria</taxon>
        <taxon>Pseudomonadati</taxon>
        <taxon>Bacteroidota</taxon>
        <taxon>Cytophagia</taxon>
        <taxon>Cytophagales</taxon>
        <taxon>Hymenobacteraceae</taxon>
        <taxon>Hymenobacter</taxon>
    </lineage>
</organism>
<sequence>MKKTTLPTLLLAGLAFTAQAQDQPHKFEVGLEVLNFSPYVPTFYSYQDTRTFAKAQWVSGAIFRSNFGRFGLRSGVGYNAETDNTDNTNCADCLIGQTERKELRLTLGGQYAPLKKAQWLYVFSDFYYRRFTSEANFSGGLCGCINSDVDIKSNGGGNNTGLGIKIKTFRHFYLNPEASYEVLRAWNTQTTTDRNTDHATQFTSRTNGQGPALRLNAIYAF</sequence>
<gene>
    <name evidence="2" type="ORF">GCM10022406_04740</name>
</gene>
<keyword evidence="1" id="KW-0732">Signal</keyword>
<evidence type="ECO:0000256" key="1">
    <source>
        <dbReference type="SAM" id="SignalP"/>
    </source>
</evidence>
<feature type="chain" id="PRO_5045905126" description="Outer membrane protein beta-barrel domain-containing protein" evidence="1">
    <location>
        <begin position="21"/>
        <end position="221"/>
    </location>
</feature>
<proteinExistence type="predicted"/>
<feature type="signal peptide" evidence="1">
    <location>
        <begin position="1"/>
        <end position="20"/>
    </location>
</feature>
<accession>A0ABP7MEZ4</accession>
<reference evidence="3" key="1">
    <citation type="journal article" date="2019" name="Int. J. Syst. Evol. Microbiol.">
        <title>The Global Catalogue of Microorganisms (GCM) 10K type strain sequencing project: providing services to taxonomists for standard genome sequencing and annotation.</title>
        <authorList>
            <consortium name="The Broad Institute Genomics Platform"/>
            <consortium name="The Broad Institute Genome Sequencing Center for Infectious Disease"/>
            <person name="Wu L."/>
            <person name="Ma J."/>
        </authorList>
    </citation>
    <scope>NUCLEOTIDE SEQUENCE [LARGE SCALE GENOMIC DNA]</scope>
    <source>
        <strain evidence="3">JCM 17214</strain>
    </source>
</reference>
<dbReference type="Proteomes" id="UP001499909">
    <property type="component" value="Unassembled WGS sequence"/>
</dbReference>
<evidence type="ECO:0000313" key="3">
    <source>
        <dbReference type="Proteomes" id="UP001499909"/>
    </source>
</evidence>
<dbReference type="RefSeq" id="WP_345109542.1">
    <property type="nucleotide sequence ID" value="NZ_BAABDH010000012.1"/>
</dbReference>
<evidence type="ECO:0008006" key="4">
    <source>
        <dbReference type="Google" id="ProtNLM"/>
    </source>
</evidence>
<protein>
    <recommendedName>
        <fullName evidence="4">Outer membrane protein beta-barrel domain-containing protein</fullName>
    </recommendedName>
</protein>
<evidence type="ECO:0000313" key="2">
    <source>
        <dbReference type="EMBL" id="GAA3921681.1"/>
    </source>
</evidence>
<name>A0ABP7MEZ4_9BACT</name>
<dbReference type="EMBL" id="BAABDH010000012">
    <property type="protein sequence ID" value="GAA3921681.1"/>
    <property type="molecule type" value="Genomic_DNA"/>
</dbReference>
<keyword evidence="3" id="KW-1185">Reference proteome</keyword>
<comment type="caution">
    <text evidence="2">The sequence shown here is derived from an EMBL/GenBank/DDBJ whole genome shotgun (WGS) entry which is preliminary data.</text>
</comment>